<evidence type="ECO:0000313" key="1">
    <source>
        <dbReference type="EMBL" id="MBO8453801.1"/>
    </source>
</evidence>
<evidence type="ECO:0000313" key="2">
    <source>
        <dbReference type="Proteomes" id="UP000771749"/>
    </source>
</evidence>
<protein>
    <submittedName>
        <fullName evidence="1">Uncharacterized protein</fullName>
    </submittedName>
</protein>
<reference evidence="1" key="1">
    <citation type="submission" date="2020-10" db="EMBL/GenBank/DDBJ databases">
        <authorList>
            <person name="Gilroy R."/>
        </authorList>
    </citation>
    <scope>NUCLEOTIDE SEQUENCE</scope>
    <source>
        <strain evidence="1">F1-3629</strain>
    </source>
</reference>
<organism evidence="1 2">
    <name type="scientific">Candidatus Cryptobacteroides gallistercoris</name>
    <dbReference type="NCBI Taxonomy" id="2840765"/>
    <lineage>
        <taxon>Bacteria</taxon>
        <taxon>Pseudomonadati</taxon>
        <taxon>Bacteroidota</taxon>
        <taxon>Bacteroidia</taxon>
        <taxon>Bacteroidales</taxon>
        <taxon>Candidatus Cryptobacteroides</taxon>
    </lineage>
</organism>
<sequence length="71" mass="7973">MNRKTELPEDLCADEAVCFIADRHHITPQQLLRYFLFGEILANAAAPVRAAIPLEPNEIEILKGLSEKVND</sequence>
<proteinExistence type="predicted"/>
<dbReference type="Proteomes" id="UP000771749">
    <property type="component" value="Unassembled WGS sequence"/>
</dbReference>
<dbReference type="AlphaFoldDB" id="A0A940IFP8"/>
<name>A0A940IFP8_9BACT</name>
<accession>A0A940IFP8</accession>
<gene>
    <name evidence="1" type="ORF">IAC07_03635</name>
</gene>
<dbReference type="EMBL" id="JADIMJ010000055">
    <property type="protein sequence ID" value="MBO8453801.1"/>
    <property type="molecule type" value="Genomic_DNA"/>
</dbReference>
<reference evidence="1" key="2">
    <citation type="journal article" date="2021" name="PeerJ">
        <title>Extensive microbial diversity within the chicken gut microbiome revealed by metagenomics and culture.</title>
        <authorList>
            <person name="Gilroy R."/>
            <person name="Ravi A."/>
            <person name="Getino M."/>
            <person name="Pursley I."/>
            <person name="Horton D.L."/>
            <person name="Alikhan N.F."/>
            <person name="Baker D."/>
            <person name="Gharbi K."/>
            <person name="Hall N."/>
            <person name="Watson M."/>
            <person name="Adriaenssens E.M."/>
            <person name="Foster-Nyarko E."/>
            <person name="Jarju S."/>
            <person name="Secka A."/>
            <person name="Antonio M."/>
            <person name="Oren A."/>
            <person name="Chaudhuri R.R."/>
            <person name="La Ragione R."/>
            <person name="Hildebrand F."/>
            <person name="Pallen M.J."/>
        </authorList>
    </citation>
    <scope>NUCLEOTIDE SEQUENCE</scope>
    <source>
        <strain evidence="1">F1-3629</strain>
    </source>
</reference>
<comment type="caution">
    <text evidence="1">The sequence shown here is derived from an EMBL/GenBank/DDBJ whole genome shotgun (WGS) entry which is preliminary data.</text>
</comment>